<comment type="catalytic activity">
    <reaction evidence="19">
        <text>leukotriene C4(in) + ATP + H2O = leukotriene C4(out) + ADP + phosphate + H(+)</text>
        <dbReference type="Rhea" id="RHEA:38963"/>
        <dbReference type="ChEBI" id="CHEBI:15377"/>
        <dbReference type="ChEBI" id="CHEBI:15378"/>
        <dbReference type="ChEBI" id="CHEBI:30616"/>
        <dbReference type="ChEBI" id="CHEBI:43474"/>
        <dbReference type="ChEBI" id="CHEBI:57973"/>
        <dbReference type="ChEBI" id="CHEBI:456216"/>
    </reaction>
    <physiologicalReaction direction="left-to-right" evidence="19">
        <dbReference type="Rhea" id="RHEA:38964"/>
    </physiologicalReaction>
</comment>
<dbReference type="InterPro" id="IPR008936">
    <property type="entry name" value="Rho_GTPase_activation_prot"/>
</dbReference>
<keyword evidence="8" id="KW-1003">Cell membrane</keyword>
<dbReference type="RefSeq" id="XP_032323283.1">
    <property type="nucleotide sequence ID" value="XM_032467392.1"/>
</dbReference>
<evidence type="ECO:0000256" key="12">
    <source>
        <dbReference type="ARBA" id="ARBA00022967"/>
    </source>
</evidence>
<dbReference type="GO" id="GO:0005886">
    <property type="term" value="C:plasma membrane"/>
    <property type="evidence" value="ECO:0007669"/>
    <property type="project" value="UniProtKB-SubCell"/>
</dbReference>
<keyword evidence="9" id="KW-0963">Cytoplasm</keyword>
<dbReference type="InterPro" id="IPR039767">
    <property type="entry name" value="RALBP1"/>
</dbReference>
<name>A0A8B8RZB3_CAMFR</name>
<evidence type="ECO:0000313" key="30">
    <source>
        <dbReference type="RefSeq" id="XP_032323283.1"/>
    </source>
</evidence>
<evidence type="ECO:0000256" key="5">
    <source>
        <dbReference type="ARBA" id="ARBA00004647"/>
    </source>
</evidence>
<accession>A0A8B8RZB3</accession>
<dbReference type="Gene3D" id="1.10.555.10">
    <property type="entry name" value="Rho GTPase activation protein"/>
    <property type="match status" value="1"/>
</dbReference>
<feature type="compositionally biased region" description="Basic and acidic residues" evidence="27">
    <location>
        <begin position="119"/>
        <end position="145"/>
    </location>
</feature>
<dbReference type="GO" id="GO:0005739">
    <property type="term" value="C:mitochondrion"/>
    <property type="evidence" value="ECO:0007669"/>
    <property type="project" value="UniProtKB-SubCell"/>
</dbReference>
<dbReference type="CTD" id="10928"/>
<comment type="subunit">
    <text evidence="23">Interacts with the GTP-bound form of RALA (via effector domain); during mitosis, recruits RALBP1 to the mitochondrion where it promotes DNM1L phosphorylation and mitochondrial fission. Interacts with DNM1L; mediates its mitotic kinase cyclin B-CDK1-mediated phosphorylation during mitosis to promote mitochondrial fission. Interacts with the mitotic kinase cyclin B-CDK1 during mitosis. Interacts with the GTP-bound form of RALB (via effector domain). Interacts with REPS1; the interaction is direct and does not affect RALA-binding nor GTPase activator activity of RALBP1. Interacts with REPS2; the interaction is direct and does not affect RALA-binding nor GTPase activator activity of RALBP1. Interacts with EPN1, NUMB and TFAP2A during interphase and mitosis. Interacts with AP2M1; as part of the AP2 complex. Interacts with CDC42. Interacts with RAC1.</text>
</comment>
<comment type="function">
    <text evidence="22">Multifunctional protein that functions as a downstream effector of RALA and RALB. As a GTPase-activating protein/GAP can inactivate CDC42 and RAC1 by stimulating their GTPase activity. As part of the Ral signaling pathway, may also regulate ligand-dependent EGF and insulin receptors-mediated endocytosis. During mitosis, may act as a scaffold protein in the phosphorylation of EPSIN/EPN1 by the mitotic kinase cyclin B-CDK1, preventing endocytosis during that phase of the cell cycle. During mitosis, also controls mitochondrial fission as an effector of RALA. Recruited to mitochondrion by RALA, acts as a scaffold to foster the mitotic kinase cyclin B-CDK1-mediated phosphorylation and activation of DNM1L.</text>
</comment>
<comment type="catalytic activity">
    <reaction evidence="18">
        <text>ATP + H2O + xenobioticSide 1 = ADP + phosphate + xenobioticSide 2.</text>
        <dbReference type="EC" id="7.6.2.2"/>
    </reaction>
</comment>
<feature type="region of interest" description="Disordered" evidence="27">
    <location>
        <begin position="514"/>
        <end position="558"/>
    </location>
</feature>
<dbReference type="CDD" id="cd04381">
    <property type="entry name" value="RhoGap_RalBP1"/>
    <property type="match status" value="1"/>
</dbReference>
<comment type="function">
    <text evidence="21">Could also function as a primary ATP-dependent active transporter for glutathione conjugates of electrophiles. May also actively catalyze the efflux of a wide range of substrates including xenobiotics like doxorubicin (DOX) contributing to cell multidrug resistance.</text>
</comment>
<feature type="compositionally biased region" description="Basic and acidic residues" evidence="27">
    <location>
        <begin position="52"/>
        <end position="68"/>
    </location>
</feature>
<evidence type="ECO:0000256" key="21">
    <source>
        <dbReference type="ARBA" id="ARBA00053243"/>
    </source>
</evidence>
<dbReference type="PANTHER" id="PTHR12783:SF5">
    <property type="entry name" value="RALA-BINDING PROTEIN 1"/>
    <property type="match status" value="1"/>
</dbReference>
<evidence type="ECO:0000256" key="7">
    <source>
        <dbReference type="ARBA" id="ARBA00022468"/>
    </source>
</evidence>
<dbReference type="SUPFAM" id="SSF48350">
    <property type="entry name" value="GTPase activation domain, GAP"/>
    <property type="match status" value="1"/>
</dbReference>
<evidence type="ECO:0000256" key="16">
    <source>
        <dbReference type="ARBA" id="ARBA00023242"/>
    </source>
</evidence>
<dbReference type="GO" id="GO:0031267">
    <property type="term" value="F:small GTPase binding"/>
    <property type="evidence" value="ECO:0007669"/>
    <property type="project" value="InterPro"/>
</dbReference>
<keyword evidence="14" id="KW-0472">Membrane</keyword>
<feature type="compositionally biased region" description="Basic residues" evidence="27">
    <location>
        <begin position="69"/>
        <end position="79"/>
    </location>
</feature>
<dbReference type="GO" id="GO:0006897">
    <property type="term" value="P:endocytosis"/>
    <property type="evidence" value="ECO:0007669"/>
    <property type="project" value="TreeGrafter"/>
</dbReference>
<feature type="domain" description="Rho-GAP" evidence="28">
    <location>
        <begin position="182"/>
        <end position="370"/>
    </location>
</feature>
<evidence type="ECO:0000256" key="20">
    <source>
        <dbReference type="ARBA" id="ARBA00048007"/>
    </source>
</evidence>
<dbReference type="InterPro" id="IPR049041">
    <property type="entry name" value="RalBP1-like_Ral-bd"/>
</dbReference>
<comment type="catalytic activity">
    <reaction evidence="20">
        <text>an S-substituted glutathione(in) + ATP + H2O = an S-substituted glutathione(out) + ADP + phosphate + H(+)</text>
        <dbReference type="Rhea" id="RHEA:19121"/>
        <dbReference type="ChEBI" id="CHEBI:15377"/>
        <dbReference type="ChEBI" id="CHEBI:15378"/>
        <dbReference type="ChEBI" id="CHEBI:30616"/>
        <dbReference type="ChEBI" id="CHEBI:43474"/>
        <dbReference type="ChEBI" id="CHEBI:90779"/>
        <dbReference type="ChEBI" id="CHEBI:456216"/>
        <dbReference type="EC" id="7.6.2.3"/>
    </reaction>
    <physiologicalReaction direction="left-to-right" evidence="20">
        <dbReference type="Rhea" id="RHEA:19122"/>
    </physiologicalReaction>
</comment>
<dbReference type="InterPro" id="IPR000198">
    <property type="entry name" value="RhoGAP_dom"/>
</dbReference>
<evidence type="ECO:0000256" key="25">
    <source>
        <dbReference type="ARBA" id="ARBA00079271"/>
    </source>
</evidence>
<dbReference type="GO" id="GO:0015431">
    <property type="term" value="F:ABC-type glutathione S-conjugate transporter activity"/>
    <property type="evidence" value="ECO:0007669"/>
    <property type="project" value="UniProtKB-EC"/>
</dbReference>
<dbReference type="GO" id="GO:0005524">
    <property type="term" value="F:ATP binding"/>
    <property type="evidence" value="ECO:0007669"/>
    <property type="project" value="UniProtKB-KW"/>
</dbReference>
<keyword evidence="10" id="KW-0547">Nucleotide-binding</keyword>
<evidence type="ECO:0000256" key="26">
    <source>
        <dbReference type="ARBA" id="ARBA00079683"/>
    </source>
</evidence>
<evidence type="ECO:0000256" key="18">
    <source>
        <dbReference type="ARBA" id="ARBA00034018"/>
    </source>
</evidence>
<keyword evidence="13" id="KW-0496">Mitochondrion</keyword>
<keyword evidence="12" id="KW-1278">Translocase</keyword>
<dbReference type="Pfam" id="PF00620">
    <property type="entry name" value="RhoGAP"/>
    <property type="match status" value="1"/>
</dbReference>
<comment type="subcellular location">
    <subcellularLocation>
        <location evidence="3">Cell membrane</location>
        <topology evidence="3">Peripheral membrane protein</topology>
    </subcellularLocation>
    <subcellularLocation>
        <location evidence="5">Cytoplasm</location>
        <location evidence="5">Cytoskeleton</location>
        <location evidence="5">Spindle pole</location>
    </subcellularLocation>
    <subcellularLocation>
        <location evidence="4">Cytoplasm</location>
        <location evidence="4">Cytosol</location>
    </subcellularLocation>
    <subcellularLocation>
        <location evidence="2">Mitochondrion</location>
    </subcellularLocation>
    <subcellularLocation>
        <location evidence="1">Nucleus</location>
    </subcellularLocation>
</comment>
<dbReference type="GO" id="GO:0005829">
    <property type="term" value="C:cytosol"/>
    <property type="evidence" value="ECO:0007669"/>
    <property type="project" value="UniProtKB-SubCell"/>
</dbReference>
<feature type="compositionally biased region" description="Basic and acidic residues" evidence="27">
    <location>
        <begin position="547"/>
        <end position="558"/>
    </location>
</feature>
<dbReference type="FunFam" id="1.20.58.90:FF:000001">
    <property type="entry name" value="ralA-binding protein 1"/>
    <property type="match status" value="1"/>
</dbReference>
<evidence type="ECO:0000256" key="13">
    <source>
        <dbReference type="ARBA" id="ARBA00023128"/>
    </source>
</evidence>
<dbReference type="GO" id="GO:0005096">
    <property type="term" value="F:GTPase activator activity"/>
    <property type="evidence" value="ECO:0007669"/>
    <property type="project" value="UniProtKB-KW"/>
</dbReference>
<protein>
    <recommendedName>
        <fullName evidence="24">RalA-binding protein 1</fullName>
        <ecNumber evidence="6">7.6.2.2</ecNumber>
        <ecNumber evidence="17">7.6.2.3</ecNumber>
    </recommendedName>
    <alternativeName>
        <fullName evidence="25">Dinitrophenyl S-glutathione ATPase</fullName>
    </alternativeName>
    <alternativeName>
        <fullName evidence="26">Ral-interacting protein 1</fullName>
    </alternativeName>
</protein>
<dbReference type="GO" id="GO:0007264">
    <property type="term" value="P:small GTPase-mediated signal transduction"/>
    <property type="evidence" value="ECO:0007669"/>
    <property type="project" value="InterPro"/>
</dbReference>
<evidence type="ECO:0000256" key="10">
    <source>
        <dbReference type="ARBA" id="ARBA00022741"/>
    </source>
</evidence>
<evidence type="ECO:0000256" key="17">
    <source>
        <dbReference type="ARBA" id="ARBA00024220"/>
    </source>
</evidence>
<evidence type="ECO:0000256" key="8">
    <source>
        <dbReference type="ARBA" id="ARBA00022475"/>
    </source>
</evidence>
<dbReference type="GeneID" id="102506658"/>
<evidence type="ECO:0000256" key="15">
    <source>
        <dbReference type="ARBA" id="ARBA00023212"/>
    </source>
</evidence>
<dbReference type="PROSITE" id="PS50238">
    <property type="entry name" value="RHOGAP"/>
    <property type="match status" value="1"/>
</dbReference>
<evidence type="ECO:0000256" key="9">
    <source>
        <dbReference type="ARBA" id="ARBA00022490"/>
    </source>
</evidence>
<dbReference type="GO" id="GO:0000922">
    <property type="term" value="C:spindle pole"/>
    <property type="evidence" value="ECO:0007669"/>
    <property type="project" value="UniProtKB-SubCell"/>
</dbReference>
<evidence type="ECO:0000256" key="24">
    <source>
        <dbReference type="ARBA" id="ARBA00074196"/>
    </source>
</evidence>
<dbReference type="SMART" id="SM00324">
    <property type="entry name" value="RhoGAP"/>
    <property type="match status" value="1"/>
</dbReference>
<sequence length="558" mass="64275">MTECFLPPTSSPSEHRRAEHSGGLPRTPSSEEISPTKFPGLYRTGEPSPPHDGLHEPPDIVSDDEKDHGKKKGKFKKKEKRTEGYAAFQEDSSGDEAESPSKMKRSKGIHVFKKPSFSKKKEKDFKIKEKPKEEKHKEKKSKDLTAADVVKQWKEKKKKKKPVPEPEAPPADAPSLRPVFGAPLADAAERTMLCDGVRLPAVFRECVDQVERRGMRCEGIYRVSGIKSKVDELKAAYDREEPPNLEEYDANTVASLLKQYLRDLPENLLTRELLPRFEEACARSTEGEKVQEFQRLLKELPECNQLLISWLIVHMDHVIAKELETKMNIQNISIVLSPTVQISNRVLYVFFTHVQELFGNVTLKQVTKPLRWSNMATMPTLPEAQESIKEEIRRQEFLLNCLHRDLQGGIKDLSKEERLWEVQRILTALKRKLREAKRQECESKIAQEIASLSKEDVSKEEMNENEEVINILLAQENEILTEQEELLAMEQFLRRQIASEKEEIERLRAEIAEIQSRQQGRSETEECSSESESESEDEDELQAILEELQRQNEELETR</sequence>
<evidence type="ECO:0000256" key="4">
    <source>
        <dbReference type="ARBA" id="ARBA00004514"/>
    </source>
</evidence>
<keyword evidence="16" id="KW-0539">Nucleus</keyword>
<keyword evidence="7" id="KW-0343">GTPase activation</keyword>
<gene>
    <name evidence="30" type="primary">RALBP1</name>
</gene>
<evidence type="ECO:0000256" key="11">
    <source>
        <dbReference type="ARBA" id="ARBA00022840"/>
    </source>
</evidence>
<dbReference type="AlphaFoldDB" id="A0A8B8RZB3"/>
<evidence type="ECO:0000256" key="2">
    <source>
        <dbReference type="ARBA" id="ARBA00004173"/>
    </source>
</evidence>
<dbReference type="Gene3D" id="1.20.58.90">
    <property type="match status" value="1"/>
</dbReference>
<evidence type="ECO:0000256" key="1">
    <source>
        <dbReference type="ARBA" id="ARBA00004123"/>
    </source>
</evidence>
<evidence type="ECO:0000259" key="28">
    <source>
        <dbReference type="PROSITE" id="PS50238"/>
    </source>
</evidence>
<dbReference type="FunFam" id="1.10.555.10:FF:000027">
    <property type="entry name" value="RalA-binding protein 1"/>
    <property type="match status" value="1"/>
</dbReference>
<dbReference type="GO" id="GO:0005634">
    <property type="term" value="C:nucleus"/>
    <property type="evidence" value="ECO:0007669"/>
    <property type="project" value="UniProtKB-SubCell"/>
</dbReference>
<evidence type="ECO:0000256" key="14">
    <source>
        <dbReference type="ARBA" id="ARBA00023136"/>
    </source>
</evidence>
<feature type="region of interest" description="Disordered" evidence="27">
    <location>
        <begin position="1"/>
        <end position="177"/>
    </location>
</feature>
<dbReference type="EC" id="7.6.2.2" evidence="6"/>
<reference evidence="30" key="1">
    <citation type="submission" date="2025-08" db="UniProtKB">
        <authorList>
            <consortium name="RefSeq"/>
        </authorList>
    </citation>
    <scope>IDENTIFICATION</scope>
    <source>
        <tissue evidence="30">Ear skin</tissue>
    </source>
</reference>
<dbReference type="GO" id="GO:0008559">
    <property type="term" value="F:ABC-type xenobiotic transporter activity"/>
    <property type="evidence" value="ECO:0007669"/>
    <property type="project" value="UniProtKB-EC"/>
</dbReference>
<dbReference type="PANTHER" id="PTHR12783">
    <property type="entry name" value="RALA BINDING PROTEIN 1 RALBP1"/>
    <property type="match status" value="1"/>
</dbReference>
<evidence type="ECO:0000256" key="3">
    <source>
        <dbReference type="ARBA" id="ARBA00004202"/>
    </source>
</evidence>
<dbReference type="Proteomes" id="UP000694856">
    <property type="component" value="Chromosome 24"/>
</dbReference>
<evidence type="ECO:0000313" key="29">
    <source>
        <dbReference type="Proteomes" id="UP000694856"/>
    </source>
</evidence>
<evidence type="ECO:0000256" key="23">
    <source>
        <dbReference type="ARBA" id="ARBA00063801"/>
    </source>
</evidence>
<dbReference type="Pfam" id="PF20924">
    <property type="entry name" value="RLIP76_Ral-bd"/>
    <property type="match status" value="1"/>
</dbReference>
<evidence type="ECO:0000256" key="27">
    <source>
        <dbReference type="SAM" id="MobiDB-lite"/>
    </source>
</evidence>
<evidence type="ECO:0000256" key="19">
    <source>
        <dbReference type="ARBA" id="ARBA00047523"/>
    </source>
</evidence>
<keyword evidence="15" id="KW-0206">Cytoskeleton</keyword>
<keyword evidence="29" id="KW-1185">Reference proteome</keyword>
<keyword evidence="11" id="KW-0067">ATP-binding</keyword>
<feature type="compositionally biased region" description="Basic residues" evidence="27">
    <location>
        <begin position="102"/>
        <end position="118"/>
    </location>
</feature>
<dbReference type="EC" id="7.6.2.3" evidence="17"/>
<feature type="compositionally biased region" description="Acidic residues" evidence="27">
    <location>
        <begin position="525"/>
        <end position="541"/>
    </location>
</feature>
<proteinExistence type="predicted"/>
<evidence type="ECO:0000256" key="6">
    <source>
        <dbReference type="ARBA" id="ARBA00012191"/>
    </source>
</evidence>
<evidence type="ECO:0000256" key="22">
    <source>
        <dbReference type="ARBA" id="ARBA00055048"/>
    </source>
</evidence>
<organism evidence="29 30">
    <name type="scientific">Camelus ferus</name>
    <name type="common">Wild bactrian camel</name>
    <name type="synonym">Camelus bactrianus ferus</name>
    <dbReference type="NCBI Taxonomy" id="419612"/>
    <lineage>
        <taxon>Eukaryota</taxon>
        <taxon>Metazoa</taxon>
        <taxon>Chordata</taxon>
        <taxon>Craniata</taxon>
        <taxon>Vertebrata</taxon>
        <taxon>Euteleostomi</taxon>
        <taxon>Mammalia</taxon>
        <taxon>Eutheria</taxon>
        <taxon>Laurasiatheria</taxon>
        <taxon>Artiodactyla</taxon>
        <taxon>Tylopoda</taxon>
        <taxon>Camelidae</taxon>
        <taxon>Camelus</taxon>
    </lineage>
</organism>